<dbReference type="Pfam" id="PF00581">
    <property type="entry name" value="Rhodanese"/>
    <property type="match status" value="1"/>
</dbReference>
<evidence type="ECO:0000313" key="6">
    <source>
        <dbReference type="EMBL" id="VFT77659.1"/>
    </source>
</evidence>
<dbReference type="PROSITE" id="PS50206">
    <property type="entry name" value="RHODANESE_3"/>
    <property type="match status" value="1"/>
</dbReference>
<dbReference type="GO" id="GO:0005737">
    <property type="term" value="C:cytoplasm"/>
    <property type="evidence" value="ECO:0007669"/>
    <property type="project" value="TreeGrafter"/>
</dbReference>
<dbReference type="Gene3D" id="3.40.250.10">
    <property type="entry name" value="Rhodanese-like domain"/>
    <property type="match status" value="1"/>
</dbReference>
<dbReference type="GO" id="GO:0005524">
    <property type="term" value="F:ATP binding"/>
    <property type="evidence" value="ECO:0007669"/>
    <property type="project" value="UniProtKB-KW"/>
</dbReference>
<evidence type="ECO:0000313" key="7">
    <source>
        <dbReference type="Proteomes" id="UP000332933"/>
    </source>
</evidence>
<dbReference type="InterPro" id="IPR045886">
    <property type="entry name" value="ThiF/MoeB/HesA"/>
</dbReference>
<dbReference type="AlphaFoldDB" id="A0A485K7S9"/>
<dbReference type="SMART" id="SM00450">
    <property type="entry name" value="RHOD"/>
    <property type="match status" value="1"/>
</dbReference>
<reference evidence="6 7" key="1">
    <citation type="submission" date="2019-03" db="EMBL/GenBank/DDBJ databases">
        <authorList>
            <person name="Gaulin E."/>
            <person name="Dumas B."/>
        </authorList>
    </citation>
    <scope>NUCLEOTIDE SEQUENCE [LARGE SCALE GENOMIC DNA]</scope>
    <source>
        <strain evidence="6">CBS 568.67</strain>
    </source>
</reference>
<evidence type="ECO:0000256" key="2">
    <source>
        <dbReference type="ARBA" id="ARBA00022741"/>
    </source>
</evidence>
<feature type="domain" description="Rhodanese" evidence="4">
    <location>
        <begin position="302"/>
        <end position="391"/>
    </location>
</feature>
<dbReference type="OrthoDB" id="10261062at2759"/>
<proteinExistence type="predicted"/>
<dbReference type="EMBL" id="VJMH01000022">
    <property type="protein sequence ID" value="KAF0720247.1"/>
    <property type="molecule type" value="Genomic_DNA"/>
</dbReference>
<dbReference type="PANTHER" id="PTHR10953:SF102">
    <property type="entry name" value="ADENYLYLTRANSFERASE AND SULFURTRANSFERASE MOCS3"/>
    <property type="match status" value="1"/>
</dbReference>
<evidence type="ECO:0000256" key="1">
    <source>
        <dbReference type="ARBA" id="ARBA00022679"/>
    </source>
</evidence>
<keyword evidence="2" id="KW-0547">Nucleotide-binding</keyword>
<evidence type="ECO:0000313" key="5">
    <source>
        <dbReference type="EMBL" id="KAF0720247.1"/>
    </source>
</evidence>
<accession>A0A485K7S9</accession>
<dbReference type="InterPro" id="IPR035985">
    <property type="entry name" value="Ubiquitin-activating_enz"/>
</dbReference>
<dbReference type="EMBL" id="CAADRA010000022">
    <property type="protein sequence ID" value="VFT77659.1"/>
    <property type="molecule type" value="Genomic_DNA"/>
</dbReference>
<dbReference type="GO" id="GO:0004792">
    <property type="term" value="F:thiosulfate-cyanide sulfurtransferase activity"/>
    <property type="evidence" value="ECO:0007669"/>
    <property type="project" value="TreeGrafter"/>
</dbReference>
<organism evidence="6 7">
    <name type="scientific">Aphanomyces stellatus</name>
    <dbReference type="NCBI Taxonomy" id="120398"/>
    <lineage>
        <taxon>Eukaryota</taxon>
        <taxon>Sar</taxon>
        <taxon>Stramenopiles</taxon>
        <taxon>Oomycota</taxon>
        <taxon>Saprolegniomycetes</taxon>
        <taxon>Saprolegniales</taxon>
        <taxon>Verrucalvaceae</taxon>
        <taxon>Aphanomyces</taxon>
    </lineage>
</organism>
<dbReference type="InterPro" id="IPR000594">
    <property type="entry name" value="ThiF_NAD_FAD-bd"/>
</dbReference>
<reference evidence="5" key="2">
    <citation type="submission" date="2019-06" db="EMBL/GenBank/DDBJ databases">
        <title>Genomics analysis of Aphanomyces spp. identifies a new class of oomycete effector associated with host adaptation.</title>
        <authorList>
            <person name="Gaulin E."/>
        </authorList>
    </citation>
    <scope>NUCLEOTIDE SEQUENCE</scope>
    <source>
        <strain evidence="5">CBS 578.67</strain>
    </source>
</reference>
<dbReference type="InterPro" id="IPR001763">
    <property type="entry name" value="Rhodanese-like_dom"/>
</dbReference>
<dbReference type="GO" id="GO:0016779">
    <property type="term" value="F:nucleotidyltransferase activity"/>
    <property type="evidence" value="ECO:0007669"/>
    <property type="project" value="TreeGrafter"/>
</dbReference>
<dbReference type="Proteomes" id="UP000332933">
    <property type="component" value="Unassembled WGS sequence"/>
</dbReference>
<dbReference type="FunFam" id="3.40.50.720:FF:000033">
    <property type="entry name" value="Adenylyltransferase and sulfurtransferase MOCS3"/>
    <property type="match status" value="1"/>
</dbReference>
<protein>
    <submittedName>
        <fullName evidence="6">Aste57867_434 protein</fullName>
    </submittedName>
</protein>
<sequence>MPVGFAALPAEDIARYSRQLLVKDFGVDGQSALLRSRVLVVGAGGLGCPVLLYLGNMGAGHLGIADGDVVELSNLHRQVLHTVADVGRLKVESARDALHLRCPNVTVELFREHIVGSNATDILRSFDVVVDASDNVATRYLVNDVCCLLGKPLVSGSALGLEGHISVYNFKDGPCYRCVYPKPVPQTMAGSCADNGVLGVVPGIVGSLQAMEAVKVITGLGTPLRGVQCAFDAWDLTFRHYKVTCSLPGKRPDCAVCGSTPTIRSALESAATIGPVMCEVPSYLEQQHVMTVQELSTALADDPEKFVLLDVRERVQFAICHLPHSRNIPLKELSASICDLASSTSPIFVICRRGMDSTHAAHQLIGQGNTNVRHVHGGLVAWSRHIDPTFPTY</sequence>
<evidence type="ECO:0000256" key="3">
    <source>
        <dbReference type="ARBA" id="ARBA00022840"/>
    </source>
</evidence>
<dbReference type="PANTHER" id="PTHR10953">
    <property type="entry name" value="UBIQUITIN-ACTIVATING ENZYME E1"/>
    <property type="match status" value="1"/>
</dbReference>
<gene>
    <name evidence="6" type="primary">Aste57867_434</name>
    <name evidence="5" type="ORF">As57867_000433</name>
    <name evidence="6" type="ORF">ASTE57867_434</name>
</gene>
<name>A0A485K7S9_9STRA</name>
<keyword evidence="7" id="KW-1185">Reference proteome</keyword>
<dbReference type="GO" id="GO:0042292">
    <property type="term" value="F:URM1 activating enzyme activity"/>
    <property type="evidence" value="ECO:0007669"/>
    <property type="project" value="TreeGrafter"/>
</dbReference>
<dbReference type="SUPFAM" id="SSF69572">
    <property type="entry name" value="Activating enzymes of the ubiquitin-like proteins"/>
    <property type="match status" value="1"/>
</dbReference>
<dbReference type="Pfam" id="PF00899">
    <property type="entry name" value="ThiF"/>
    <property type="match status" value="1"/>
</dbReference>
<dbReference type="Gene3D" id="3.40.50.720">
    <property type="entry name" value="NAD(P)-binding Rossmann-like Domain"/>
    <property type="match status" value="1"/>
</dbReference>
<dbReference type="InterPro" id="IPR036873">
    <property type="entry name" value="Rhodanese-like_dom_sf"/>
</dbReference>
<keyword evidence="3" id="KW-0067">ATP-binding</keyword>
<dbReference type="CDD" id="cd00757">
    <property type="entry name" value="ThiF_MoeB_HesA_family"/>
    <property type="match status" value="1"/>
</dbReference>
<evidence type="ECO:0000259" key="4">
    <source>
        <dbReference type="PROSITE" id="PS50206"/>
    </source>
</evidence>
<keyword evidence="1" id="KW-0808">Transferase</keyword>